<keyword evidence="2" id="KW-1133">Transmembrane helix</keyword>
<name>A0A9D2KRJ2_9BACT</name>
<protein>
    <recommendedName>
        <fullName evidence="5">Yip1 domain-containing protein</fullName>
    </recommendedName>
</protein>
<feature type="region of interest" description="Disordered" evidence="1">
    <location>
        <begin position="1"/>
        <end position="49"/>
    </location>
</feature>
<feature type="transmembrane region" description="Helical" evidence="2">
    <location>
        <begin position="242"/>
        <end position="263"/>
    </location>
</feature>
<gene>
    <name evidence="3" type="ORF">H9784_08750</name>
</gene>
<evidence type="ECO:0000313" key="3">
    <source>
        <dbReference type="EMBL" id="HJA79634.1"/>
    </source>
</evidence>
<feature type="transmembrane region" description="Helical" evidence="2">
    <location>
        <begin position="95"/>
        <end position="112"/>
    </location>
</feature>
<evidence type="ECO:0000256" key="2">
    <source>
        <dbReference type="SAM" id="Phobius"/>
    </source>
</evidence>
<evidence type="ECO:0008006" key="5">
    <source>
        <dbReference type="Google" id="ProtNLM"/>
    </source>
</evidence>
<dbReference type="AlphaFoldDB" id="A0A9D2KRJ2"/>
<organism evidence="3 4">
    <name type="scientific">Candidatus Desulfovibrio intestinavium</name>
    <dbReference type="NCBI Taxonomy" id="2838534"/>
    <lineage>
        <taxon>Bacteria</taxon>
        <taxon>Pseudomonadati</taxon>
        <taxon>Thermodesulfobacteriota</taxon>
        <taxon>Desulfovibrionia</taxon>
        <taxon>Desulfovibrionales</taxon>
        <taxon>Desulfovibrionaceae</taxon>
        <taxon>Desulfovibrio</taxon>
    </lineage>
</organism>
<dbReference type="EMBL" id="DWZD01000047">
    <property type="protein sequence ID" value="HJA79634.1"/>
    <property type="molecule type" value="Genomic_DNA"/>
</dbReference>
<reference evidence="3" key="1">
    <citation type="journal article" date="2021" name="PeerJ">
        <title>Extensive microbial diversity within the chicken gut microbiome revealed by metagenomics and culture.</title>
        <authorList>
            <person name="Gilroy R."/>
            <person name="Ravi A."/>
            <person name="Getino M."/>
            <person name="Pursley I."/>
            <person name="Horton D.L."/>
            <person name="Alikhan N.F."/>
            <person name="Baker D."/>
            <person name="Gharbi K."/>
            <person name="Hall N."/>
            <person name="Watson M."/>
            <person name="Adriaenssens E.M."/>
            <person name="Foster-Nyarko E."/>
            <person name="Jarju S."/>
            <person name="Secka A."/>
            <person name="Antonio M."/>
            <person name="Oren A."/>
            <person name="Chaudhuri R.R."/>
            <person name="La Ragione R."/>
            <person name="Hildebrand F."/>
            <person name="Pallen M.J."/>
        </authorList>
    </citation>
    <scope>NUCLEOTIDE SEQUENCE</scope>
    <source>
        <strain evidence="3">5032</strain>
    </source>
</reference>
<evidence type="ECO:0000313" key="4">
    <source>
        <dbReference type="Proteomes" id="UP000823821"/>
    </source>
</evidence>
<feature type="transmembrane region" description="Helical" evidence="2">
    <location>
        <begin position="118"/>
        <end position="138"/>
    </location>
</feature>
<keyword evidence="2" id="KW-0472">Membrane</keyword>
<accession>A0A9D2KRJ2</accession>
<comment type="caution">
    <text evidence="3">The sequence shown here is derived from an EMBL/GenBank/DDBJ whole genome shotgun (WGS) entry which is preliminary data.</text>
</comment>
<evidence type="ECO:0000256" key="1">
    <source>
        <dbReference type="SAM" id="MobiDB-lite"/>
    </source>
</evidence>
<dbReference type="Proteomes" id="UP000823821">
    <property type="component" value="Unassembled WGS sequence"/>
</dbReference>
<keyword evidence="2" id="KW-0812">Transmembrane</keyword>
<sequence>MSLPDTPAHDRKSPASGTTPPGGEAKPRARSSGEKENASRSTPLRNGKKVSSIGKFDWDSLVFGTKPSGRSDWAELVSGETPPPTGGAGRLTRRLLIGYLLPLLTCGALTGIDTSRVTPQMLPVCFGPAIILALWGLWSARREDNAGAAAHARALLTSLLYGVDACLLWFLSVEADPGPAGPVESAGFLQVLMFIIEFPARLFSWLCEYTAFMLGCWAVLRVVMGCTTLLQQKDPGWLVRHVMASFMAAVWLLVFSVGLHWSIP</sequence>
<feature type="transmembrane region" description="Helical" evidence="2">
    <location>
        <begin position="150"/>
        <end position="171"/>
    </location>
</feature>
<feature type="compositionally biased region" description="Basic and acidic residues" evidence="1">
    <location>
        <begin position="25"/>
        <end position="38"/>
    </location>
</feature>
<proteinExistence type="predicted"/>
<reference evidence="3" key="2">
    <citation type="submission" date="2021-04" db="EMBL/GenBank/DDBJ databases">
        <authorList>
            <person name="Gilroy R."/>
        </authorList>
    </citation>
    <scope>NUCLEOTIDE SEQUENCE</scope>
    <source>
        <strain evidence="3">5032</strain>
    </source>
</reference>
<feature type="transmembrane region" description="Helical" evidence="2">
    <location>
        <begin position="209"/>
        <end position="230"/>
    </location>
</feature>